<dbReference type="PRINTS" id="PR00423">
    <property type="entry name" value="CELLDVISFTSZ"/>
</dbReference>
<evidence type="ECO:0000256" key="5">
    <source>
        <dbReference type="NCBIfam" id="TIGR00065"/>
    </source>
</evidence>
<dbReference type="InterPro" id="IPR036525">
    <property type="entry name" value="Tubulin/FtsZ_GTPase_sf"/>
</dbReference>
<comment type="subcellular location">
    <subcellularLocation>
        <location evidence="4">Cytoplasm</location>
    </subcellularLocation>
    <text evidence="4">Assembles at midcell at the inner surface of the cytoplasmic membrane.</text>
</comment>
<dbReference type="PROSITE" id="PS01135">
    <property type="entry name" value="FTSZ_2"/>
    <property type="match status" value="1"/>
</dbReference>
<dbReference type="InterPro" id="IPR008280">
    <property type="entry name" value="Tub_FtsZ_C"/>
</dbReference>
<dbReference type="Gene3D" id="3.40.50.1440">
    <property type="entry name" value="Tubulin/FtsZ, GTPase domain"/>
    <property type="match status" value="1"/>
</dbReference>
<comment type="subunit">
    <text evidence="4">Homodimer. Polymerizes to form a dynamic ring structure in a strictly GTP-dependent manner. Interacts directly with several other division proteins.</text>
</comment>
<dbReference type="Pfam" id="PF00091">
    <property type="entry name" value="Tubulin"/>
    <property type="match status" value="1"/>
</dbReference>
<dbReference type="InterPro" id="IPR024757">
    <property type="entry name" value="FtsZ_C"/>
</dbReference>
<dbReference type="Pfam" id="PF12327">
    <property type="entry name" value="FtsZ_C"/>
    <property type="match status" value="1"/>
</dbReference>
<dbReference type="GO" id="GO:0003924">
    <property type="term" value="F:GTPase activity"/>
    <property type="evidence" value="ECO:0007669"/>
    <property type="project" value="UniProtKB-UniRule"/>
</dbReference>
<dbReference type="AlphaFoldDB" id="A0A2P1P8U0"/>
<dbReference type="GO" id="GO:0051258">
    <property type="term" value="P:protein polymerization"/>
    <property type="evidence" value="ECO:0007669"/>
    <property type="project" value="UniProtKB-UniRule"/>
</dbReference>
<keyword evidence="4 6" id="KW-0132">Cell division</keyword>
<dbReference type="FunFam" id="3.40.50.1440:FF:000001">
    <property type="entry name" value="Cell division protein FtsZ"/>
    <property type="match status" value="1"/>
</dbReference>
<comment type="similarity">
    <text evidence="1 4 6">Belongs to the FtsZ family.</text>
</comment>
<feature type="domain" description="Tubulin/FtsZ GTPase" evidence="7">
    <location>
        <begin position="12"/>
        <end position="204"/>
    </location>
</feature>
<sequence length="391" mass="41555">MSVINQENLKPKIVVFGVGGAGGNAVNNMISSNLQGVTYVVANTDAQALENALADNKIQLGINTTQGLGAGAKPEVGEAAAEESLHEIRDYLNGANLVFITAGMGGGTGTGAAPVVAKIAKEMKILTVGVVTKPFSFEGSHRMKVADSGLEKLAASVDTLIIIANQNLFLIANENTTFMEAFKIADNVLRDGVCGIVELIIVDGLINLDLADISTIMKNGGPAMMGTGSASRDEEAEMGEKRAIIAASRAIANPLLDRITISGASKVLINITGGMDMTLMEVDAAANRIREEINNPSANIIFGSTFRQELEGKIVVSVFATGLQNAPQTVSRPKMQEETRAVIQDEHVNIQEGQNIIRPKKEIDASYDDQDTEVPAFLRNFLYKRAAVKEQ</sequence>
<accession>A0A2P1P8U0</accession>
<keyword evidence="2 4" id="KW-0547">Nucleotide-binding</keyword>
<keyword evidence="4 6" id="KW-0717">Septation</keyword>
<reference evidence="9 10" key="1">
    <citation type="submission" date="2018-03" db="EMBL/GenBank/DDBJ databases">
        <title>A gene transfer event suggests a long-term partnership between eustigmatophyte algae and a novel lineage of endosymbiotic bacteria.</title>
        <authorList>
            <person name="Yurchenko T."/>
            <person name="Sevcikova T."/>
            <person name="Pribyl P."/>
            <person name="El Karkouri K."/>
            <person name="Klimes V."/>
            <person name="Amaral R."/>
            <person name="Zbrankova V."/>
            <person name="Kim E."/>
            <person name="Raoult D."/>
            <person name="Santos L.M.A."/>
            <person name="Elias M."/>
        </authorList>
    </citation>
    <scope>NUCLEOTIDE SEQUENCE [LARGE SCALE GENOMIC DNA]</scope>
    <source>
        <strain evidence="9">CCALA 838</strain>
    </source>
</reference>
<protein>
    <recommendedName>
        <fullName evidence="4 5">Cell division protein FtsZ</fullName>
    </recommendedName>
</protein>
<keyword evidence="10" id="KW-1185">Reference proteome</keyword>
<gene>
    <name evidence="4" type="primary">ftsZ</name>
    <name evidence="9" type="ORF">phytr_7270</name>
</gene>
<evidence type="ECO:0000256" key="4">
    <source>
        <dbReference type="HAMAP-Rule" id="MF_00909"/>
    </source>
</evidence>
<feature type="binding site" evidence="4">
    <location>
        <position position="138"/>
    </location>
    <ligand>
        <name>GTP</name>
        <dbReference type="ChEBI" id="CHEBI:37565"/>
    </ligand>
</feature>
<evidence type="ECO:0000313" key="10">
    <source>
        <dbReference type="Proteomes" id="UP000241762"/>
    </source>
</evidence>
<dbReference type="GO" id="GO:0005737">
    <property type="term" value="C:cytoplasm"/>
    <property type="evidence" value="ECO:0007669"/>
    <property type="project" value="UniProtKB-SubCell"/>
</dbReference>
<dbReference type="NCBIfam" id="TIGR00065">
    <property type="entry name" value="ftsZ"/>
    <property type="match status" value="1"/>
</dbReference>
<comment type="function">
    <text evidence="4 6">Essential cell division protein that forms a contractile ring structure (Z ring) at the future cell division site. The regulation of the ring assembly controls the timing and the location of cell division. One of the functions of the FtsZ ring is to recruit other cell division proteins to the septum to produce a new cell wall between the dividing cells. Binds GTP and shows GTPase activity.</text>
</comment>
<dbReference type="RefSeq" id="WP_410519428.1">
    <property type="nucleotide sequence ID" value="NZ_CP027845.1"/>
</dbReference>
<keyword evidence="4 6" id="KW-0131">Cell cycle</keyword>
<evidence type="ECO:0000256" key="1">
    <source>
        <dbReference type="ARBA" id="ARBA00009690"/>
    </source>
</evidence>
<dbReference type="PANTHER" id="PTHR30314">
    <property type="entry name" value="CELL DIVISION PROTEIN FTSZ-RELATED"/>
    <property type="match status" value="1"/>
</dbReference>
<evidence type="ECO:0000256" key="2">
    <source>
        <dbReference type="ARBA" id="ARBA00022741"/>
    </source>
</evidence>
<proteinExistence type="inferred from homology"/>
<dbReference type="SUPFAM" id="SSF55307">
    <property type="entry name" value="Tubulin C-terminal domain-like"/>
    <property type="match status" value="1"/>
</dbReference>
<dbReference type="GO" id="GO:0043093">
    <property type="term" value="P:FtsZ-dependent cytokinesis"/>
    <property type="evidence" value="ECO:0007669"/>
    <property type="project" value="UniProtKB-UniRule"/>
</dbReference>
<feature type="domain" description="Tubulin/FtsZ 2-layer sandwich" evidence="8">
    <location>
        <begin position="206"/>
        <end position="332"/>
    </location>
</feature>
<feature type="binding site" evidence="4">
    <location>
        <position position="142"/>
    </location>
    <ligand>
        <name>GTP</name>
        <dbReference type="ChEBI" id="CHEBI:37565"/>
    </ligand>
</feature>
<dbReference type="Proteomes" id="UP000241762">
    <property type="component" value="Chromosome"/>
</dbReference>
<evidence type="ECO:0000259" key="8">
    <source>
        <dbReference type="SMART" id="SM00865"/>
    </source>
</evidence>
<dbReference type="SUPFAM" id="SSF52490">
    <property type="entry name" value="Tubulin nucleotide-binding domain-like"/>
    <property type="match status" value="1"/>
</dbReference>
<dbReference type="KEGG" id="ptc:phytr_7270"/>
<keyword evidence="3 4" id="KW-0342">GTP-binding</keyword>
<organism evidence="9 10">
    <name type="scientific">Candidatus Phycorickettsia trachydisci</name>
    <dbReference type="NCBI Taxonomy" id="2115978"/>
    <lineage>
        <taxon>Bacteria</taxon>
        <taxon>Pseudomonadati</taxon>
        <taxon>Pseudomonadota</taxon>
        <taxon>Alphaproteobacteria</taxon>
        <taxon>Rickettsiales</taxon>
        <taxon>Rickettsiaceae</taxon>
        <taxon>Candidatus Phycorickettsia</taxon>
    </lineage>
</organism>
<name>A0A2P1P8U0_9RICK</name>
<dbReference type="SMART" id="SM00865">
    <property type="entry name" value="Tubulin_C"/>
    <property type="match status" value="1"/>
</dbReference>
<dbReference type="InterPro" id="IPR000158">
    <property type="entry name" value="Cell_div_FtsZ"/>
</dbReference>
<evidence type="ECO:0000313" key="9">
    <source>
        <dbReference type="EMBL" id="AVP87665.1"/>
    </source>
</evidence>
<dbReference type="HAMAP" id="MF_00909">
    <property type="entry name" value="FtsZ"/>
    <property type="match status" value="1"/>
</dbReference>
<dbReference type="SMART" id="SM00864">
    <property type="entry name" value="Tubulin"/>
    <property type="match status" value="1"/>
</dbReference>
<dbReference type="PANTHER" id="PTHR30314:SF3">
    <property type="entry name" value="MITOCHONDRIAL DIVISION PROTEIN FSZA"/>
    <property type="match status" value="1"/>
</dbReference>
<feature type="binding site" evidence="4">
    <location>
        <begin position="107"/>
        <end position="109"/>
    </location>
    <ligand>
        <name>GTP</name>
        <dbReference type="ChEBI" id="CHEBI:37565"/>
    </ligand>
</feature>
<dbReference type="CDD" id="cd02201">
    <property type="entry name" value="FtsZ_type1"/>
    <property type="match status" value="1"/>
</dbReference>
<dbReference type="InterPro" id="IPR037103">
    <property type="entry name" value="Tubulin/FtsZ-like_C"/>
</dbReference>
<dbReference type="EMBL" id="CP027845">
    <property type="protein sequence ID" value="AVP87665.1"/>
    <property type="molecule type" value="Genomic_DNA"/>
</dbReference>
<dbReference type="InterPro" id="IPR045061">
    <property type="entry name" value="FtsZ/CetZ"/>
</dbReference>
<keyword evidence="4" id="KW-0963">Cytoplasm</keyword>
<dbReference type="InterPro" id="IPR020805">
    <property type="entry name" value="Cell_div_FtsZ_CS"/>
</dbReference>
<dbReference type="Gene3D" id="3.30.1330.20">
    <property type="entry name" value="Tubulin/FtsZ, C-terminal domain"/>
    <property type="match status" value="1"/>
</dbReference>
<feature type="binding site" evidence="4">
    <location>
        <position position="186"/>
    </location>
    <ligand>
        <name>GTP</name>
        <dbReference type="ChEBI" id="CHEBI:37565"/>
    </ligand>
</feature>
<dbReference type="GO" id="GO:0000917">
    <property type="term" value="P:division septum assembly"/>
    <property type="evidence" value="ECO:0007669"/>
    <property type="project" value="UniProtKB-KW"/>
</dbReference>
<dbReference type="GO" id="GO:0005525">
    <property type="term" value="F:GTP binding"/>
    <property type="evidence" value="ECO:0007669"/>
    <property type="project" value="UniProtKB-UniRule"/>
</dbReference>
<dbReference type="InterPro" id="IPR003008">
    <property type="entry name" value="Tubulin_FtsZ_GTPase"/>
</dbReference>
<evidence type="ECO:0000259" key="7">
    <source>
        <dbReference type="SMART" id="SM00864"/>
    </source>
</evidence>
<feature type="binding site" evidence="4">
    <location>
        <begin position="20"/>
        <end position="24"/>
    </location>
    <ligand>
        <name>GTP</name>
        <dbReference type="ChEBI" id="CHEBI:37565"/>
    </ligand>
</feature>
<dbReference type="PROSITE" id="PS01134">
    <property type="entry name" value="FTSZ_1"/>
    <property type="match status" value="1"/>
</dbReference>
<evidence type="ECO:0000256" key="3">
    <source>
        <dbReference type="ARBA" id="ARBA00023134"/>
    </source>
</evidence>
<dbReference type="InterPro" id="IPR018316">
    <property type="entry name" value="Tubulin/FtsZ_2-layer-sand-dom"/>
</dbReference>
<dbReference type="GO" id="GO:0032153">
    <property type="term" value="C:cell division site"/>
    <property type="evidence" value="ECO:0007669"/>
    <property type="project" value="UniProtKB-UniRule"/>
</dbReference>
<evidence type="ECO:0000256" key="6">
    <source>
        <dbReference type="RuleBase" id="RU000631"/>
    </source>
</evidence>